<evidence type="ECO:0000313" key="3">
    <source>
        <dbReference type="Proteomes" id="UP000579153"/>
    </source>
</evidence>
<evidence type="ECO:0000256" key="1">
    <source>
        <dbReference type="SAM" id="MobiDB-lite"/>
    </source>
</evidence>
<dbReference type="AlphaFoldDB" id="A0A7W9G3Z8"/>
<protein>
    <submittedName>
        <fullName evidence="2">Uncharacterized protein</fullName>
    </submittedName>
</protein>
<dbReference type="EMBL" id="JACHMB010000001">
    <property type="protein sequence ID" value="MBB5776761.1"/>
    <property type="molecule type" value="Genomic_DNA"/>
</dbReference>
<keyword evidence="3" id="KW-1185">Reference proteome</keyword>
<evidence type="ECO:0000313" key="2">
    <source>
        <dbReference type="EMBL" id="MBB5776761.1"/>
    </source>
</evidence>
<sequence length="97" mass="10990">MAAKAYRLLRRTDDRRRRPRHPAQPVPDPRAGGEHAQERPVLTVSQVFELADRIFLTRAAAERALWKMAMEGKADAIQDRGFPCDGTSGHVREPAMR</sequence>
<accession>A0A7W9G3Z8</accession>
<gene>
    <name evidence="2" type="ORF">HD596_003517</name>
</gene>
<proteinExistence type="predicted"/>
<feature type="region of interest" description="Disordered" evidence="1">
    <location>
        <begin position="78"/>
        <end position="97"/>
    </location>
</feature>
<organism evidence="2 3">
    <name type="scientific">Nonomuraea jabiensis</name>
    <dbReference type="NCBI Taxonomy" id="882448"/>
    <lineage>
        <taxon>Bacteria</taxon>
        <taxon>Bacillati</taxon>
        <taxon>Actinomycetota</taxon>
        <taxon>Actinomycetes</taxon>
        <taxon>Streptosporangiales</taxon>
        <taxon>Streptosporangiaceae</taxon>
        <taxon>Nonomuraea</taxon>
    </lineage>
</organism>
<feature type="region of interest" description="Disordered" evidence="1">
    <location>
        <begin position="1"/>
        <end position="38"/>
    </location>
</feature>
<dbReference type="Proteomes" id="UP000579153">
    <property type="component" value="Unassembled WGS sequence"/>
</dbReference>
<reference evidence="2 3" key="1">
    <citation type="submission" date="2020-08" db="EMBL/GenBank/DDBJ databases">
        <title>Sequencing the genomes of 1000 actinobacteria strains.</title>
        <authorList>
            <person name="Klenk H.-P."/>
        </authorList>
    </citation>
    <scope>NUCLEOTIDE SEQUENCE [LARGE SCALE GENOMIC DNA]</scope>
    <source>
        <strain evidence="2 3">DSM 45507</strain>
    </source>
</reference>
<comment type="caution">
    <text evidence="2">The sequence shown here is derived from an EMBL/GenBank/DDBJ whole genome shotgun (WGS) entry which is preliminary data.</text>
</comment>
<dbReference type="RefSeq" id="WP_185070324.1">
    <property type="nucleotide sequence ID" value="NZ_JACHMB010000001.1"/>
</dbReference>
<name>A0A7W9G3Z8_9ACTN</name>